<comment type="similarity">
    <text evidence="3">Belongs to the iron/ascorbate-dependent oxidoreductase family.</text>
</comment>
<sequence length="363" mass="39848">MTDDPAVTGNSSHPMRLERHIMSDSTVLPVIDLSDLDGDATTRNTLLDRLREATHEIGFFHLAGHGIDPVLADELVAAAREFFALPEADKLSIENIRSPHFRGYTRVGGERTQGYVDWREQLDIGPERDAVAEIDPDRPWEVLHGPNLWPEQVPRLRELALRWIDEAGNVGRRLLGAWAESLGAPTDHFEDAFADPDPLLKIARYPGHDRSVTDQGVGSHKDVGALTLLYPEPGSTGFQVERDGRWVDIDPLPGHFIVNIGELLEVATGGYLQATVHRVLPPPAGTDRVSLPFFLNPGLDRELPPVELPADLAAAARGVGPDAHGGTLHAVYGLNALKSRLRAHPNVAERFHADLLARFAAHR</sequence>
<dbReference type="Gene3D" id="2.60.120.330">
    <property type="entry name" value="B-lactam Antibiotic, Isopenicillin N Synthase, Chain"/>
    <property type="match status" value="1"/>
</dbReference>
<evidence type="ECO:0000313" key="5">
    <source>
        <dbReference type="EMBL" id="TWH23559.1"/>
    </source>
</evidence>
<keyword evidence="3" id="KW-0408">Iron</keyword>
<feature type="domain" description="Fe2OG dioxygenase" evidence="4">
    <location>
        <begin position="195"/>
        <end position="297"/>
    </location>
</feature>
<dbReference type="PANTHER" id="PTHR47990">
    <property type="entry name" value="2-OXOGLUTARATE (2OG) AND FE(II)-DEPENDENT OXYGENASE SUPERFAMILY PROTEIN-RELATED"/>
    <property type="match status" value="1"/>
</dbReference>
<keyword evidence="2" id="KW-0045">Antibiotic biosynthesis</keyword>
<dbReference type="Pfam" id="PF14226">
    <property type="entry name" value="DIOX_N"/>
    <property type="match status" value="1"/>
</dbReference>
<dbReference type="Pfam" id="PF03171">
    <property type="entry name" value="2OG-FeII_Oxy"/>
    <property type="match status" value="1"/>
</dbReference>
<organism evidence="5 6">
    <name type="scientific">Rhodococcus rhodochrous J45</name>
    <dbReference type="NCBI Taxonomy" id="935266"/>
    <lineage>
        <taxon>Bacteria</taxon>
        <taxon>Bacillati</taxon>
        <taxon>Actinomycetota</taxon>
        <taxon>Actinomycetes</taxon>
        <taxon>Mycobacteriales</taxon>
        <taxon>Nocardiaceae</taxon>
        <taxon>Rhodococcus</taxon>
    </lineage>
</organism>
<keyword evidence="3" id="KW-0479">Metal-binding</keyword>
<dbReference type="PRINTS" id="PR00682">
    <property type="entry name" value="IPNSYNTHASE"/>
</dbReference>
<evidence type="ECO:0000256" key="1">
    <source>
        <dbReference type="ARBA" id="ARBA00004792"/>
    </source>
</evidence>
<dbReference type="PROSITE" id="PS51471">
    <property type="entry name" value="FE2OG_OXY"/>
    <property type="match status" value="1"/>
</dbReference>
<dbReference type="InterPro" id="IPR027443">
    <property type="entry name" value="IPNS-like_sf"/>
</dbReference>
<name>A0A562ENY6_RHORH</name>
<dbReference type="Proteomes" id="UP000317573">
    <property type="component" value="Unassembled WGS sequence"/>
</dbReference>
<dbReference type="GO" id="GO:0051213">
    <property type="term" value="F:dioxygenase activity"/>
    <property type="evidence" value="ECO:0007669"/>
    <property type="project" value="UniProtKB-KW"/>
</dbReference>
<reference evidence="5 6" key="1">
    <citation type="submission" date="2019-07" db="EMBL/GenBank/DDBJ databases">
        <title>Genome sequencing of lignin-degrading bacterial isolates.</title>
        <authorList>
            <person name="Gladden J."/>
        </authorList>
    </citation>
    <scope>NUCLEOTIDE SEQUENCE [LARGE SCALE GENOMIC DNA]</scope>
    <source>
        <strain evidence="5 6">J45</strain>
    </source>
</reference>
<keyword evidence="5" id="KW-0223">Dioxygenase</keyword>
<evidence type="ECO:0000313" key="6">
    <source>
        <dbReference type="Proteomes" id="UP000317573"/>
    </source>
</evidence>
<comment type="pathway">
    <text evidence="1">Antibiotic biosynthesis.</text>
</comment>
<dbReference type="SUPFAM" id="SSF51197">
    <property type="entry name" value="Clavaminate synthase-like"/>
    <property type="match status" value="1"/>
</dbReference>
<evidence type="ECO:0000256" key="3">
    <source>
        <dbReference type="RuleBase" id="RU003682"/>
    </source>
</evidence>
<keyword evidence="3" id="KW-0560">Oxidoreductase</keyword>
<comment type="caution">
    <text evidence="5">The sequence shown here is derived from an EMBL/GenBank/DDBJ whole genome shotgun (WGS) entry which is preliminary data.</text>
</comment>
<evidence type="ECO:0000256" key="2">
    <source>
        <dbReference type="ARBA" id="ARBA00023194"/>
    </source>
</evidence>
<gene>
    <name evidence="5" type="ORF">L618_001200001060</name>
</gene>
<proteinExistence type="inferred from homology"/>
<dbReference type="EMBL" id="VLJT01000009">
    <property type="protein sequence ID" value="TWH23559.1"/>
    <property type="molecule type" value="Genomic_DNA"/>
</dbReference>
<protein>
    <submittedName>
        <fullName evidence="5">Isopenicillin N synthase-like dioxygenase</fullName>
    </submittedName>
</protein>
<dbReference type="GO" id="GO:0046872">
    <property type="term" value="F:metal ion binding"/>
    <property type="evidence" value="ECO:0007669"/>
    <property type="project" value="UniProtKB-KW"/>
</dbReference>
<dbReference type="AlphaFoldDB" id="A0A562ENY6"/>
<evidence type="ECO:0000259" key="4">
    <source>
        <dbReference type="PROSITE" id="PS51471"/>
    </source>
</evidence>
<dbReference type="InterPro" id="IPR026992">
    <property type="entry name" value="DIOX_N"/>
</dbReference>
<dbReference type="InterPro" id="IPR050231">
    <property type="entry name" value="Iron_ascorbate_oxido_reductase"/>
</dbReference>
<accession>A0A562ENY6</accession>
<dbReference type="InterPro" id="IPR044861">
    <property type="entry name" value="IPNS-like_FE2OG_OXY"/>
</dbReference>
<dbReference type="InterPro" id="IPR005123">
    <property type="entry name" value="Oxoglu/Fe-dep_dioxygenase_dom"/>
</dbReference>
<dbReference type="GO" id="GO:0017000">
    <property type="term" value="P:antibiotic biosynthetic process"/>
    <property type="evidence" value="ECO:0007669"/>
    <property type="project" value="UniProtKB-KW"/>
</dbReference>